<dbReference type="Pfam" id="PF06283">
    <property type="entry name" value="ThuA"/>
    <property type="match status" value="1"/>
</dbReference>
<reference evidence="2" key="1">
    <citation type="submission" date="2023-03" db="EMBL/GenBank/DDBJ databases">
        <title>Actinorhabdospora filicis NBRC 111898.</title>
        <authorList>
            <person name="Ichikawa N."/>
            <person name="Sato H."/>
            <person name="Tonouchi N."/>
        </authorList>
    </citation>
    <scope>NUCLEOTIDE SEQUENCE</scope>
    <source>
        <strain evidence="2">NBRC 111898</strain>
    </source>
</reference>
<dbReference type="PANTHER" id="PTHR40469">
    <property type="entry name" value="SECRETED GLYCOSYL HYDROLASE"/>
    <property type="match status" value="1"/>
</dbReference>
<dbReference type="InterPro" id="IPR029062">
    <property type="entry name" value="Class_I_gatase-like"/>
</dbReference>
<dbReference type="AlphaFoldDB" id="A0A9W6SKC6"/>
<proteinExistence type="predicted"/>
<dbReference type="EMBL" id="BSTX01000001">
    <property type="protein sequence ID" value="GLZ76196.1"/>
    <property type="molecule type" value="Genomic_DNA"/>
</dbReference>
<dbReference type="RefSeq" id="WP_285661379.1">
    <property type="nucleotide sequence ID" value="NZ_BSTX01000001.1"/>
</dbReference>
<comment type="caution">
    <text evidence="2">The sequence shown here is derived from an EMBL/GenBank/DDBJ whole genome shotgun (WGS) entry which is preliminary data.</text>
</comment>
<dbReference type="Gene3D" id="3.40.50.880">
    <property type="match status" value="1"/>
</dbReference>
<dbReference type="PANTHER" id="PTHR40469:SF2">
    <property type="entry name" value="GALACTOSE-BINDING DOMAIN-LIKE SUPERFAMILY PROTEIN"/>
    <property type="match status" value="1"/>
</dbReference>
<name>A0A9W6SKC6_9ACTN</name>
<dbReference type="Proteomes" id="UP001165079">
    <property type="component" value="Unassembled WGS sequence"/>
</dbReference>
<protein>
    <submittedName>
        <fullName evidence="2">Crp/Fnr family transcriptional regulator</fullName>
    </submittedName>
</protein>
<gene>
    <name evidence="2" type="ORF">Afil01_10030</name>
</gene>
<organism evidence="2 3">
    <name type="scientific">Actinorhabdospora filicis</name>
    <dbReference type="NCBI Taxonomy" id="1785913"/>
    <lineage>
        <taxon>Bacteria</taxon>
        <taxon>Bacillati</taxon>
        <taxon>Actinomycetota</taxon>
        <taxon>Actinomycetes</taxon>
        <taxon>Micromonosporales</taxon>
        <taxon>Micromonosporaceae</taxon>
        <taxon>Actinorhabdospora</taxon>
    </lineage>
</organism>
<evidence type="ECO:0000313" key="3">
    <source>
        <dbReference type="Proteomes" id="UP001165079"/>
    </source>
</evidence>
<feature type="domain" description="ThuA-like" evidence="1">
    <location>
        <begin position="2"/>
        <end position="211"/>
    </location>
</feature>
<dbReference type="InterPro" id="IPR029010">
    <property type="entry name" value="ThuA-like"/>
</dbReference>
<dbReference type="SUPFAM" id="SSF52317">
    <property type="entry name" value="Class I glutamine amidotransferase-like"/>
    <property type="match status" value="1"/>
</dbReference>
<evidence type="ECO:0000313" key="2">
    <source>
        <dbReference type="EMBL" id="GLZ76196.1"/>
    </source>
</evidence>
<evidence type="ECO:0000259" key="1">
    <source>
        <dbReference type="Pfam" id="PF06283"/>
    </source>
</evidence>
<accession>A0A9W6SKC6</accession>
<keyword evidence="3" id="KW-1185">Reference proteome</keyword>
<sequence>MRLLVFSKTTGFRHDSIPAGIAAVARLGDEHGFAVDATEDAADFTRANLARYAAVVFMSSSGVVFDDAQRTAFREYVESGGGFVGVHAASTTERGWDWFGELVGTWFTRHPHVQPAVIGVEDRDHPSTAHLGGTWERVDEWYEFEANPRGRVRVLLTVDEGGYEGAAFGADHPIAWCREVGEGRSFYTALGHTEESFAEPAFLAHLLGGIRSVTSPRAG</sequence>